<keyword evidence="3" id="KW-1185">Reference proteome</keyword>
<reference evidence="2" key="1">
    <citation type="submission" date="2021-09" db="EMBL/GenBank/DDBJ databases">
        <authorList>
            <person name="Martin H S."/>
        </authorList>
    </citation>
    <scope>NUCLEOTIDE SEQUENCE</scope>
</reference>
<name>A0A8J2VW03_9NEOP</name>
<protein>
    <submittedName>
        <fullName evidence="2">(African queen) hypothetical protein</fullName>
    </submittedName>
</protein>
<gene>
    <name evidence="2" type="ORF">DCHRY22_LOCUS13908</name>
</gene>
<evidence type="ECO:0000256" key="1">
    <source>
        <dbReference type="SAM" id="MobiDB-lite"/>
    </source>
</evidence>
<organism evidence="2 3">
    <name type="scientific">Danaus chrysippus</name>
    <name type="common">African queen</name>
    <dbReference type="NCBI Taxonomy" id="151541"/>
    <lineage>
        <taxon>Eukaryota</taxon>
        <taxon>Metazoa</taxon>
        <taxon>Ecdysozoa</taxon>
        <taxon>Arthropoda</taxon>
        <taxon>Hexapoda</taxon>
        <taxon>Insecta</taxon>
        <taxon>Pterygota</taxon>
        <taxon>Neoptera</taxon>
        <taxon>Endopterygota</taxon>
        <taxon>Lepidoptera</taxon>
        <taxon>Glossata</taxon>
        <taxon>Ditrysia</taxon>
        <taxon>Papilionoidea</taxon>
        <taxon>Nymphalidae</taxon>
        <taxon>Danainae</taxon>
        <taxon>Danaini</taxon>
        <taxon>Danaina</taxon>
        <taxon>Danaus</taxon>
        <taxon>Anosia</taxon>
    </lineage>
</organism>
<comment type="caution">
    <text evidence="2">The sequence shown here is derived from an EMBL/GenBank/DDBJ whole genome shotgun (WGS) entry which is preliminary data.</text>
</comment>
<sequence length="97" mass="10450">MAILTSDSEVRACGTRVRFVLCENHSATSSASAPASPPPRPGLTPYKDKPSRTRTQSRPNHHLIHSGDFHAIISISYSSVCVADTGCHVESRLGLFC</sequence>
<evidence type="ECO:0000313" key="3">
    <source>
        <dbReference type="Proteomes" id="UP000789524"/>
    </source>
</evidence>
<dbReference type="EMBL" id="CAKASE010000080">
    <property type="protein sequence ID" value="CAG9581271.1"/>
    <property type="molecule type" value="Genomic_DNA"/>
</dbReference>
<accession>A0A8J2VW03</accession>
<proteinExistence type="predicted"/>
<evidence type="ECO:0000313" key="2">
    <source>
        <dbReference type="EMBL" id="CAG9581271.1"/>
    </source>
</evidence>
<dbReference type="AlphaFoldDB" id="A0A8J2VW03"/>
<dbReference type="Proteomes" id="UP000789524">
    <property type="component" value="Unassembled WGS sequence"/>
</dbReference>
<feature type="region of interest" description="Disordered" evidence="1">
    <location>
        <begin position="27"/>
        <end position="62"/>
    </location>
</feature>